<evidence type="ECO:0000313" key="2">
    <source>
        <dbReference type="EMBL" id="RDB18959.1"/>
    </source>
</evidence>
<dbReference type="Proteomes" id="UP000076154">
    <property type="component" value="Unassembled WGS sequence"/>
</dbReference>
<keyword evidence="3" id="KW-1185">Reference proteome</keyword>
<dbReference type="InParanoid" id="A0A369JA43"/>
<reference evidence="2" key="1">
    <citation type="submission" date="2018-04" db="EMBL/GenBank/DDBJ databases">
        <title>Whole genome sequencing of Hypsizygus marmoreus.</title>
        <authorList>
            <person name="Choi I.-G."/>
            <person name="Min B."/>
            <person name="Kim J.-G."/>
            <person name="Kim S."/>
            <person name="Oh Y.-L."/>
            <person name="Kong W.-S."/>
            <person name="Park H."/>
            <person name="Jeong J."/>
            <person name="Song E.-S."/>
        </authorList>
    </citation>
    <scope>NUCLEOTIDE SEQUENCE [LARGE SCALE GENOMIC DNA]</scope>
    <source>
        <strain evidence="2">51987-8</strain>
    </source>
</reference>
<accession>A0A369JA43</accession>
<name>A0A369JA43_HYPMA</name>
<sequence length="92" mass="10215">MQFTQLGRSTQGSPTFHVQMAPSQSNRKLTHANQTVASALDHKRIGIGEHILPAGKRYQLLGSDVSSMRLELKPNDIELWATTIAFAHSQPY</sequence>
<dbReference type="EMBL" id="LUEZ02000085">
    <property type="protein sequence ID" value="RDB18959.1"/>
    <property type="molecule type" value="Genomic_DNA"/>
</dbReference>
<organism evidence="2 3">
    <name type="scientific">Hypsizygus marmoreus</name>
    <name type="common">White beech mushroom</name>
    <name type="synonym">Agaricus marmoreus</name>
    <dbReference type="NCBI Taxonomy" id="39966"/>
    <lineage>
        <taxon>Eukaryota</taxon>
        <taxon>Fungi</taxon>
        <taxon>Dikarya</taxon>
        <taxon>Basidiomycota</taxon>
        <taxon>Agaricomycotina</taxon>
        <taxon>Agaricomycetes</taxon>
        <taxon>Agaricomycetidae</taxon>
        <taxon>Agaricales</taxon>
        <taxon>Tricholomatineae</taxon>
        <taxon>Lyophyllaceae</taxon>
        <taxon>Hypsizygus</taxon>
    </lineage>
</organism>
<gene>
    <name evidence="2" type="ORF">Hypma_014424</name>
</gene>
<evidence type="ECO:0000313" key="3">
    <source>
        <dbReference type="Proteomes" id="UP000076154"/>
    </source>
</evidence>
<dbReference type="AlphaFoldDB" id="A0A369JA43"/>
<comment type="caution">
    <text evidence="2">The sequence shown here is derived from an EMBL/GenBank/DDBJ whole genome shotgun (WGS) entry which is preliminary data.</text>
</comment>
<evidence type="ECO:0000256" key="1">
    <source>
        <dbReference type="SAM" id="MobiDB-lite"/>
    </source>
</evidence>
<proteinExistence type="predicted"/>
<protein>
    <submittedName>
        <fullName evidence="2">Uncharacterized protein</fullName>
    </submittedName>
</protein>
<feature type="region of interest" description="Disordered" evidence="1">
    <location>
        <begin position="1"/>
        <end position="30"/>
    </location>
</feature>